<reference evidence="11" key="1">
    <citation type="submission" date="2022-07" db="EMBL/GenBank/DDBJ databases">
        <authorList>
            <person name="Macas J."/>
            <person name="Novak P."/>
            <person name="Neumann P."/>
        </authorList>
    </citation>
    <scope>NUCLEOTIDE SEQUENCE</scope>
</reference>
<dbReference type="CDD" id="cd10538">
    <property type="entry name" value="SET_SETDB-like"/>
    <property type="match status" value="1"/>
</dbReference>
<evidence type="ECO:0000256" key="3">
    <source>
        <dbReference type="ARBA" id="ARBA00022454"/>
    </source>
</evidence>
<dbReference type="GO" id="GO:0008270">
    <property type="term" value="F:zinc ion binding"/>
    <property type="evidence" value="ECO:0007669"/>
    <property type="project" value="InterPro"/>
</dbReference>
<dbReference type="GO" id="GO:0005694">
    <property type="term" value="C:chromosome"/>
    <property type="evidence" value="ECO:0007669"/>
    <property type="project" value="UniProtKB-SubCell"/>
</dbReference>
<dbReference type="PANTHER" id="PTHR46450:SF1">
    <property type="entry name" value="INACTIVE HISTONE-LYSINE N-METHYLTRANSFERASE SUVR1-RELATED"/>
    <property type="match status" value="1"/>
</dbReference>
<dbReference type="InterPro" id="IPR046341">
    <property type="entry name" value="SET_dom_sf"/>
</dbReference>
<feature type="region of interest" description="Disordered" evidence="8">
    <location>
        <begin position="127"/>
        <end position="170"/>
    </location>
</feature>
<dbReference type="Pfam" id="PF10440">
    <property type="entry name" value="WIYLD"/>
    <property type="match status" value="1"/>
</dbReference>
<dbReference type="InterPro" id="IPR018848">
    <property type="entry name" value="WIYLD_domain"/>
</dbReference>
<dbReference type="Gene3D" id="2.170.270.10">
    <property type="entry name" value="SET domain"/>
    <property type="match status" value="1"/>
</dbReference>
<evidence type="ECO:0000313" key="11">
    <source>
        <dbReference type="EMBL" id="CAH9137829.1"/>
    </source>
</evidence>
<dbReference type="Gene3D" id="1.10.8.850">
    <property type="entry name" value="Histone-lysine N methyltransferase , C-terminal domain-like"/>
    <property type="match status" value="1"/>
</dbReference>
<dbReference type="GO" id="GO:0042054">
    <property type="term" value="F:histone methyltransferase activity"/>
    <property type="evidence" value="ECO:0007669"/>
    <property type="project" value="InterPro"/>
</dbReference>
<dbReference type="PANTHER" id="PTHR46450">
    <property type="entry name" value="INACTIVE HISTONE-LYSINE N-METHYLTRANSFERASE SUVR1-RELATED"/>
    <property type="match status" value="1"/>
</dbReference>
<dbReference type="PROSITE" id="PS50867">
    <property type="entry name" value="PRE_SET"/>
    <property type="match status" value="1"/>
</dbReference>
<evidence type="ECO:0000256" key="5">
    <source>
        <dbReference type="ARBA" id="ARBA00022723"/>
    </source>
</evidence>
<proteinExistence type="predicted"/>
<evidence type="ECO:0000313" key="12">
    <source>
        <dbReference type="Proteomes" id="UP001152523"/>
    </source>
</evidence>
<evidence type="ECO:0000256" key="1">
    <source>
        <dbReference type="ARBA" id="ARBA00004123"/>
    </source>
</evidence>
<dbReference type="GO" id="GO:0005634">
    <property type="term" value="C:nucleus"/>
    <property type="evidence" value="ECO:0007669"/>
    <property type="project" value="UniProtKB-SubCell"/>
</dbReference>
<keyword evidence="5" id="KW-0479">Metal-binding</keyword>
<dbReference type="Pfam" id="PF05033">
    <property type="entry name" value="Pre-SET"/>
    <property type="match status" value="1"/>
</dbReference>
<dbReference type="SUPFAM" id="SSF82199">
    <property type="entry name" value="SET domain"/>
    <property type="match status" value="1"/>
</dbReference>
<protein>
    <submittedName>
        <fullName evidence="11">Uncharacterized protein</fullName>
    </submittedName>
</protein>
<organism evidence="11 12">
    <name type="scientific">Cuscuta epithymum</name>
    <dbReference type="NCBI Taxonomy" id="186058"/>
    <lineage>
        <taxon>Eukaryota</taxon>
        <taxon>Viridiplantae</taxon>
        <taxon>Streptophyta</taxon>
        <taxon>Embryophyta</taxon>
        <taxon>Tracheophyta</taxon>
        <taxon>Spermatophyta</taxon>
        <taxon>Magnoliopsida</taxon>
        <taxon>eudicotyledons</taxon>
        <taxon>Gunneridae</taxon>
        <taxon>Pentapetalae</taxon>
        <taxon>asterids</taxon>
        <taxon>lamiids</taxon>
        <taxon>Solanales</taxon>
        <taxon>Convolvulaceae</taxon>
        <taxon>Cuscuteae</taxon>
        <taxon>Cuscuta</taxon>
        <taxon>Cuscuta subgen. Cuscuta</taxon>
    </lineage>
</organism>
<dbReference type="InterPro" id="IPR001214">
    <property type="entry name" value="SET_dom"/>
</dbReference>
<evidence type="ECO:0000256" key="6">
    <source>
        <dbReference type="ARBA" id="ARBA00022833"/>
    </source>
</evidence>
<evidence type="ECO:0000259" key="10">
    <source>
        <dbReference type="PROSITE" id="PS50867"/>
    </source>
</evidence>
<dbReference type="SMART" id="SM00317">
    <property type="entry name" value="SET"/>
    <property type="match status" value="1"/>
</dbReference>
<dbReference type="Proteomes" id="UP001152523">
    <property type="component" value="Unassembled WGS sequence"/>
</dbReference>
<dbReference type="EMBL" id="CAMAPF010001001">
    <property type="protein sequence ID" value="CAH9137829.1"/>
    <property type="molecule type" value="Genomic_DNA"/>
</dbReference>
<comment type="caution">
    <text evidence="11">The sequence shown here is derived from an EMBL/GenBank/DDBJ whole genome shotgun (WGS) entry which is preliminary data.</text>
</comment>
<dbReference type="PROSITE" id="PS50280">
    <property type="entry name" value="SET"/>
    <property type="match status" value="1"/>
</dbReference>
<dbReference type="InterPro" id="IPR025776">
    <property type="entry name" value="SUVR4/1/2"/>
</dbReference>
<evidence type="ECO:0000256" key="4">
    <source>
        <dbReference type="ARBA" id="ARBA00022679"/>
    </source>
</evidence>
<feature type="compositionally biased region" description="Polar residues" evidence="8">
    <location>
        <begin position="137"/>
        <end position="147"/>
    </location>
</feature>
<name>A0AAV0FQI2_9ASTE</name>
<evidence type="ECO:0000259" key="9">
    <source>
        <dbReference type="PROSITE" id="PS50280"/>
    </source>
</evidence>
<sequence>MAPNPRVVKAFRAMKEIGISEDKVKPVLKNLLKVYEKNWELIEEENYRALADAIFEKEEAQAVQPKKPENIELAGALDEEATLEEPERPLKRLRLKYQETQPAPSHNNSSTTLTTTALIKPKLEVDDLPNDYHSHSRSQGGTKSLPQPSHDGRAGSSHPIQARNKGKQPMMTAGPLALIKPKDEPFTDDMPHYEAPIAIIPAELETNGDADSANRNHLPLDQIAHQETLAIESNVGKDATTDIASNQQLERIDDQETLAVDSNVAKDARNDITSNQHLEKIEEDRLSSNLDIASSRYGEVKISINCAPVVGTNFHLPSLEAVLKLMEDKCLRAYKILDPNFSVTKLMEDFCECVLDLGTSKLCNENQETANVTSAAIQLEASLMEDENLESSGMLPDSTNELLNFENDASLAQPQMTNPPLPSNGLHSDTLQDECVSEKNKICAEDDIEKTNHQSMSGVGSCYLSSDDKISVLQGVIDITNGQETMMISIVNEVNNECPPLFNYIPQNAVFQKAYVNLSLALIDDHHSCPTCAGDCLSLDAPCACGQLTSDAFAYTKHGLIKEELLKACVSLNQDPNKQNQFFCRECPAERSKNDDTLEPCKGHLARIFIKECWWKCGCSKQCGNRVVQRGISRKLQVFMTSEAKGWGLRTLEDLPRGAFICEFSGEILTNAEFYGRISRSPNGEKHFHPVLLDAGWGSGGLLKDEEALCLDATHYGNIARFINHRCFDSNLVEIPVEIESPNHLYYHLAFFTTREVKAMEELTWDYGIDFDDLDHPIKAFQCECQSQFCRNIKRSSRSRGRR</sequence>
<feature type="domain" description="SET" evidence="9">
    <location>
        <begin position="634"/>
        <end position="768"/>
    </location>
</feature>
<dbReference type="InterPro" id="IPR043017">
    <property type="entry name" value="WIYLD_dom_sf"/>
</dbReference>
<keyword evidence="7" id="KW-0539">Nucleus</keyword>
<evidence type="ECO:0000256" key="2">
    <source>
        <dbReference type="ARBA" id="ARBA00004286"/>
    </source>
</evidence>
<keyword evidence="4" id="KW-0808">Transferase</keyword>
<gene>
    <name evidence="11" type="ORF">CEPIT_LOCUS36334</name>
</gene>
<keyword evidence="3" id="KW-0158">Chromosome</keyword>
<dbReference type="PROSITE" id="PS51580">
    <property type="entry name" value="SAM_MT43_3"/>
    <property type="match status" value="1"/>
</dbReference>
<comment type="subcellular location">
    <subcellularLocation>
        <location evidence="2">Chromosome</location>
    </subcellularLocation>
    <subcellularLocation>
        <location evidence="1">Nucleus</location>
    </subcellularLocation>
</comment>
<keyword evidence="6" id="KW-0862">Zinc</keyword>
<dbReference type="AlphaFoldDB" id="A0AAV0FQI2"/>
<keyword evidence="12" id="KW-1185">Reference proteome</keyword>
<evidence type="ECO:0000256" key="8">
    <source>
        <dbReference type="SAM" id="MobiDB-lite"/>
    </source>
</evidence>
<evidence type="ECO:0000256" key="7">
    <source>
        <dbReference type="ARBA" id="ARBA00023242"/>
    </source>
</evidence>
<dbReference type="FunFam" id="2.170.270.10:FF:000046">
    <property type="entry name" value="SET-domain containing protein lysine methyltransferase family protein"/>
    <property type="match status" value="1"/>
</dbReference>
<dbReference type="Pfam" id="PF00856">
    <property type="entry name" value="SET"/>
    <property type="match status" value="1"/>
</dbReference>
<accession>A0AAV0FQI2</accession>
<dbReference type="InterPro" id="IPR007728">
    <property type="entry name" value="Pre-SET_dom"/>
</dbReference>
<dbReference type="SMART" id="SM00468">
    <property type="entry name" value="PreSET"/>
    <property type="match status" value="1"/>
</dbReference>
<feature type="domain" description="Pre-SET" evidence="10">
    <location>
        <begin position="532"/>
        <end position="631"/>
    </location>
</feature>